<organism evidence="1 2">
    <name type="scientific">Dokdonella ginsengisoli</name>
    <dbReference type="NCBI Taxonomy" id="363846"/>
    <lineage>
        <taxon>Bacteria</taxon>
        <taxon>Pseudomonadati</taxon>
        <taxon>Pseudomonadota</taxon>
        <taxon>Gammaproteobacteria</taxon>
        <taxon>Lysobacterales</taxon>
        <taxon>Rhodanobacteraceae</taxon>
        <taxon>Dokdonella</taxon>
    </lineage>
</organism>
<reference evidence="2" key="1">
    <citation type="journal article" date="2019" name="Int. J. Syst. Evol. Microbiol.">
        <title>The Global Catalogue of Microorganisms (GCM) 10K type strain sequencing project: providing services to taxonomists for standard genome sequencing and annotation.</title>
        <authorList>
            <consortium name="The Broad Institute Genomics Platform"/>
            <consortium name="The Broad Institute Genome Sequencing Center for Infectious Disease"/>
            <person name="Wu L."/>
            <person name="Ma J."/>
        </authorList>
    </citation>
    <scope>NUCLEOTIDE SEQUENCE [LARGE SCALE GENOMIC DNA]</scope>
    <source>
        <strain evidence="2">CCUG 30340</strain>
    </source>
</reference>
<evidence type="ECO:0000313" key="1">
    <source>
        <dbReference type="EMBL" id="MFC4822051.1"/>
    </source>
</evidence>
<dbReference type="InterPro" id="IPR030950">
    <property type="entry name" value="rSAM_PoyD"/>
</dbReference>
<gene>
    <name evidence="1" type="ORF">ACFO6Q_17130</name>
</gene>
<name>A0ABV9QZ34_9GAMM</name>
<dbReference type="SUPFAM" id="SSF102114">
    <property type="entry name" value="Radical SAM enzymes"/>
    <property type="match status" value="1"/>
</dbReference>
<dbReference type="CDD" id="cd01335">
    <property type="entry name" value="Radical_SAM"/>
    <property type="match status" value="1"/>
</dbReference>
<dbReference type="Proteomes" id="UP001595886">
    <property type="component" value="Unassembled WGS sequence"/>
</dbReference>
<dbReference type="NCBIfam" id="TIGR04517">
    <property type="entry name" value="rSAM_PoyD"/>
    <property type="match status" value="1"/>
</dbReference>
<accession>A0ABV9QZ34</accession>
<dbReference type="InterPro" id="IPR007197">
    <property type="entry name" value="rSAM"/>
</dbReference>
<keyword evidence="2" id="KW-1185">Reference proteome</keyword>
<dbReference type="RefSeq" id="WP_380022333.1">
    <property type="nucleotide sequence ID" value="NZ_JBHSHD010000013.1"/>
</dbReference>
<dbReference type="EMBL" id="JBHSHD010000013">
    <property type="protein sequence ID" value="MFC4822051.1"/>
    <property type="molecule type" value="Genomic_DNA"/>
</dbReference>
<comment type="caution">
    <text evidence="1">The sequence shown here is derived from an EMBL/GenBank/DDBJ whole genome shotgun (WGS) entry which is preliminary data.</text>
</comment>
<sequence length="512" mass="56628">MEIDTGAREIVSAHRELQAIEASLNDHELRLRLITDPKSVLGTDRVLTAEVKRFAELLIGNASFRKGLQENARATVEAFGLRVDPFELRALWDGKALREGSLTPQDLQREGILCLNAFNELKRAFFSRMLSAVSSNPAFDAWRHRQIARCRTEVDPVNASAIVHAPATFELASGCSVGCWFCGVSAEKYRGAVSYEAIRDDWLATLAALRDELGPIASKAFLYWGTEPFDNPDYEKYCLDLKAVCGGFPQTTTAIPMRDADRTWELIKLSAREGCLVNRFSILTPRVQSETMARFTPAQLLFVELVLHNRGSLMVKAEAGRARNSRRLQEDRDFVTVELGEYASPALQAARPSTIACVSGFLINLAHKEIRLISPCPASDEHPDGYVVFERTSFGDGREAAARLRELIARHMPMRLDATTALAFRGDLSFASEPDGFVLSNAFDTIAIRNKAHPALMQRVGGLIHEGRWNAEAISVALRGEFGVADAQARGLLDLLFDKGVLRERTAVPAPI</sequence>
<protein>
    <submittedName>
        <fullName evidence="1">Radical SAM family RiPP maturation amino acid epimerase</fullName>
    </submittedName>
</protein>
<dbReference type="InterPro" id="IPR058240">
    <property type="entry name" value="rSAM_sf"/>
</dbReference>
<dbReference type="SFLD" id="SFLDS00029">
    <property type="entry name" value="Radical_SAM"/>
    <property type="match status" value="1"/>
</dbReference>
<evidence type="ECO:0000313" key="2">
    <source>
        <dbReference type="Proteomes" id="UP001595886"/>
    </source>
</evidence>
<proteinExistence type="predicted"/>